<organism evidence="2 3">
    <name type="scientific">bacterium (Candidatus Blackallbacteria) CG17_big_fil_post_rev_8_21_14_2_50_48_46</name>
    <dbReference type="NCBI Taxonomy" id="2014261"/>
    <lineage>
        <taxon>Bacteria</taxon>
        <taxon>Candidatus Blackallbacteria</taxon>
    </lineage>
</organism>
<sequence length="151" mass="16613">MKWIKSLFYFVLMGLAVSFFMAVNGLHGLDLWDPASLIFILAGWLFVFLNYSPSEIFQAFVQALGLRNSDQSLKLSYQILGNLGKYGLLAGAACFLIGTVQALGNLDDLKALGMALALSLLGLIYALGVYLFVVIPLQNALQHQICEQEVY</sequence>
<reference evidence="2 3" key="1">
    <citation type="submission" date="2017-09" db="EMBL/GenBank/DDBJ databases">
        <title>Depth-based differentiation of microbial function through sediment-hosted aquifers and enrichment of novel symbionts in the deep terrestrial subsurface.</title>
        <authorList>
            <person name="Probst A.J."/>
            <person name="Ladd B."/>
            <person name="Jarett J.K."/>
            <person name="Geller-Mcgrath D.E."/>
            <person name="Sieber C.M."/>
            <person name="Emerson J.B."/>
            <person name="Anantharaman K."/>
            <person name="Thomas B.C."/>
            <person name="Malmstrom R."/>
            <person name="Stieglmeier M."/>
            <person name="Klingl A."/>
            <person name="Woyke T."/>
            <person name="Ryan C.M."/>
            <person name="Banfield J.F."/>
        </authorList>
    </citation>
    <scope>NUCLEOTIDE SEQUENCE [LARGE SCALE GENOMIC DNA]</scope>
    <source>
        <strain evidence="2">CG17_big_fil_post_rev_8_21_14_2_50_48_46</strain>
    </source>
</reference>
<accession>A0A2M7G6P1</accession>
<dbReference type="Proteomes" id="UP000231019">
    <property type="component" value="Unassembled WGS sequence"/>
</dbReference>
<keyword evidence="1" id="KW-0812">Transmembrane</keyword>
<dbReference type="AlphaFoldDB" id="A0A2M7G6P1"/>
<feature type="transmembrane region" description="Helical" evidence="1">
    <location>
        <begin position="7"/>
        <end position="29"/>
    </location>
</feature>
<dbReference type="EMBL" id="PFFQ01000021">
    <property type="protein sequence ID" value="PIW17705.1"/>
    <property type="molecule type" value="Genomic_DNA"/>
</dbReference>
<feature type="transmembrane region" description="Helical" evidence="1">
    <location>
        <begin position="86"/>
        <end position="106"/>
    </location>
</feature>
<name>A0A2M7G6P1_9BACT</name>
<evidence type="ECO:0000256" key="1">
    <source>
        <dbReference type="SAM" id="Phobius"/>
    </source>
</evidence>
<keyword evidence="1" id="KW-0472">Membrane</keyword>
<protein>
    <recommendedName>
        <fullName evidence="4">MotA/TolQ/ExbB proton channel domain-containing protein</fullName>
    </recommendedName>
</protein>
<evidence type="ECO:0008006" key="4">
    <source>
        <dbReference type="Google" id="ProtNLM"/>
    </source>
</evidence>
<feature type="transmembrane region" description="Helical" evidence="1">
    <location>
        <begin position="35"/>
        <end position="52"/>
    </location>
</feature>
<comment type="caution">
    <text evidence="2">The sequence shown here is derived from an EMBL/GenBank/DDBJ whole genome shotgun (WGS) entry which is preliminary data.</text>
</comment>
<evidence type="ECO:0000313" key="2">
    <source>
        <dbReference type="EMBL" id="PIW17705.1"/>
    </source>
</evidence>
<feature type="transmembrane region" description="Helical" evidence="1">
    <location>
        <begin position="112"/>
        <end position="135"/>
    </location>
</feature>
<gene>
    <name evidence="2" type="ORF">COW36_07605</name>
</gene>
<proteinExistence type="predicted"/>
<evidence type="ECO:0000313" key="3">
    <source>
        <dbReference type="Proteomes" id="UP000231019"/>
    </source>
</evidence>
<keyword evidence="1" id="KW-1133">Transmembrane helix</keyword>